<dbReference type="EMBL" id="GBRH01202375">
    <property type="protein sequence ID" value="JAD95520.1"/>
    <property type="molecule type" value="Transcribed_RNA"/>
</dbReference>
<name>A0A0A9EC78_ARUDO</name>
<organism evidence="1">
    <name type="scientific">Arundo donax</name>
    <name type="common">Giant reed</name>
    <name type="synonym">Donax arundinaceus</name>
    <dbReference type="NCBI Taxonomy" id="35708"/>
    <lineage>
        <taxon>Eukaryota</taxon>
        <taxon>Viridiplantae</taxon>
        <taxon>Streptophyta</taxon>
        <taxon>Embryophyta</taxon>
        <taxon>Tracheophyta</taxon>
        <taxon>Spermatophyta</taxon>
        <taxon>Magnoliopsida</taxon>
        <taxon>Liliopsida</taxon>
        <taxon>Poales</taxon>
        <taxon>Poaceae</taxon>
        <taxon>PACMAD clade</taxon>
        <taxon>Arundinoideae</taxon>
        <taxon>Arundineae</taxon>
        <taxon>Arundo</taxon>
    </lineage>
</organism>
<accession>A0A0A9EC78</accession>
<proteinExistence type="predicted"/>
<reference evidence="1" key="2">
    <citation type="journal article" date="2015" name="Data Brief">
        <title>Shoot transcriptome of the giant reed, Arundo donax.</title>
        <authorList>
            <person name="Barrero R.A."/>
            <person name="Guerrero F.D."/>
            <person name="Moolhuijzen P."/>
            <person name="Goolsby J.A."/>
            <person name="Tidwell J."/>
            <person name="Bellgard S.E."/>
            <person name="Bellgard M.I."/>
        </authorList>
    </citation>
    <scope>NUCLEOTIDE SEQUENCE</scope>
    <source>
        <tissue evidence="1">Shoot tissue taken approximately 20 cm above the soil surface</tissue>
    </source>
</reference>
<evidence type="ECO:0000313" key="1">
    <source>
        <dbReference type="EMBL" id="JAD95520.1"/>
    </source>
</evidence>
<reference evidence="1" key="1">
    <citation type="submission" date="2014-09" db="EMBL/GenBank/DDBJ databases">
        <authorList>
            <person name="Magalhaes I.L.F."/>
            <person name="Oliveira U."/>
            <person name="Santos F.R."/>
            <person name="Vidigal T.H.D.A."/>
            <person name="Brescovit A.D."/>
            <person name="Santos A.J."/>
        </authorList>
    </citation>
    <scope>NUCLEOTIDE SEQUENCE</scope>
    <source>
        <tissue evidence="1">Shoot tissue taken approximately 20 cm above the soil surface</tissue>
    </source>
</reference>
<protein>
    <submittedName>
        <fullName evidence="1">Uncharacterized protein</fullName>
    </submittedName>
</protein>
<dbReference type="AlphaFoldDB" id="A0A0A9EC78"/>
<sequence length="42" mass="4698">MVMMLAASSLILYFGVYTRGHILVPKLPYIVSNCYMGFGLLN</sequence>